<keyword evidence="2" id="KW-0472">Membrane</keyword>
<dbReference type="EMBL" id="CP001751">
    <property type="protein sequence ID" value="ADE38558.1"/>
    <property type="molecule type" value="Genomic_DNA"/>
</dbReference>
<protein>
    <submittedName>
        <fullName evidence="3">Uncharacterized protein</fullName>
    </submittedName>
</protein>
<proteinExistence type="predicted"/>
<dbReference type="RefSeq" id="WP_013045188.1">
    <property type="nucleotide sequence ID" value="NC_014010.1"/>
</dbReference>
<organism evidence="3 4">
    <name type="scientific">Puniceispirillum marinum (strain IMCC1322)</name>
    <dbReference type="NCBI Taxonomy" id="488538"/>
    <lineage>
        <taxon>Bacteria</taxon>
        <taxon>Pseudomonadati</taxon>
        <taxon>Pseudomonadota</taxon>
        <taxon>Alphaproteobacteria</taxon>
        <taxon>Candidatus Puniceispirillales</taxon>
        <taxon>Candidatus Puniceispirillaceae</taxon>
        <taxon>Candidatus Puniceispirillum</taxon>
    </lineage>
</organism>
<feature type="compositionally biased region" description="Low complexity" evidence="1">
    <location>
        <begin position="115"/>
        <end position="130"/>
    </location>
</feature>
<dbReference type="eggNOG" id="COG4826">
    <property type="taxonomic scope" value="Bacteria"/>
</dbReference>
<evidence type="ECO:0000256" key="2">
    <source>
        <dbReference type="SAM" id="Phobius"/>
    </source>
</evidence>
<feature type="compositionally biased region" description="Polar residues" evidence="1">
    <location>
        <begin position="77"/>
        <end position="92"/>
    </location>
</feature>
<evidence type="ECO:0000313" key="4">
    <source>
        <dbReference type="Proteomes" id="UP000007460"/>
    </source>
</evidence>
<evidence type="ECO:0000313" key="3">
    <source>
        <dbReference type="EMBL" id="ADE38558.1"/>
    </source>
</evidence>
<reference evidence="3 4" key="1">
    <citation type="journal article" date="2010" name="J. Bacteriol.">
        <title>Complete genome sequence of "Candidatus Puniceispirillum marinum" IMCC1322, a representative of the SAR116 clade in the Alphaproteobacteria.</title>
        <authorList>
            <person name="Oh H.M."/>
            <person name="Kwon K.K."/>
            <person name="Kang I."/>
            <person name="Kang S.G."/>
            <person name="Lee J.H."/>
            <person name="Kim S.J."/>
            <person name="Cho J.C."/>
        </authorList>
    </citation>
    <scope>NUCLEOTIDE SEQUENCE [LARGE SCALE GENOMIC DNA]</scope>
    <source>
        <strain evidence="3 4">IMCC1322</strain>
    </source>
</reference>
<dbReference type="KEGG" id="apb:SAR116_0315"/>
<evidence type="ECO:0000256" key="1">
    <source>
        <dbReference type="SAM" id="MobiDB-lite"/>
    </source>
</evidence>
<keyword evidence="2" id="KW-1133">Transmembrane helix</keyword>
<keyword evidence="2" id="KW-0812">Transmembrane</keyword>
<feature type="transmembrane region" description="Helical" evidence="2">
    <location>
        <begin position="20"/>
        <end position="38"/>
    </location>
</feature>
<keyword evidence="4" id="KW-1185">Reference proteome</keyword>
<sequence length="265" mass="29488">MHGRALSDHVLKHCHFMKTLIVFIFMTIYATNAVGWGWSRSPGQASSVSTPSNDTGTTVTSDATSSPEAASSTPMSQDIQQSTPTAPSQDVQNIETETVADQATADTANQATQNAINQDKSNSGNDNSDNQPILTKRAKRKNMLIKKWRAEFARDDVYYVVTGKPLDIPDVKFQLDRIQYETPEFPRNQLPFKGSDLALLEEWVNDSLDRRISQNLKSQNTTSPLSTRSKLDANDVRKKIADLETKREMLVYGNNALQAMGIYID</sequence>
<feature type="region of interest" description="Disordered" evidence="1">
    <location>
        <begin position="41"/>
        <end position="92"/>
    </location>
</feature>
<dbReference type="HOGENOM" id="CLU_1049183_0_0_5"/>
<dbReference type="Proteomes" id="UP000007460">
    <property type="component" value="Chromosome"/>
</dbReference>
<name>D5BQ60_PUNMI</name>
<feature type="compositionally biased region" description="Low complexity" evidence="1">
    <location>
        <begin position="60"/>
        <end position="76"/>
    </location>
</feature>
<accession>D5BQ60</accession>
<feature type="region of interest" description="Disordered" evidence="1">
    <location>
        <begin position="115"/>
        <end position="137"/>
    </location>
</feature>
<gene>
    <name evidence="3" type="ordered locus">SAR116_0315</name>
</gene>
<dbReference type="AlphaFoldDB" id="D5BQ60"/>
<feature type="compositionally biased region" description="Polar residues" evidence="1">
    <location>
        <begin position="41"/>
        <end position="59"/>
    </location>
</feature>